<evidence type="ECO:0000313" key="3">
    <source>
        <dbReference type="Proteomes" id="UP001454036"/>
    </source>
</evidence>
<organism evidence="2 3">
    <name type="scientific">Lithospermum erythrorhizon</name>
    <name type="common">Purple gromwell</name>
    <name type="synonym">Lithospermum officinale var. erythrorhizon</name>
    <dbReference type="NCBI Taxonomy" id="34254"/>
    <lineage>
        <taxon>Eukaryota</taxon>
        <taxon>Viridiplantae</taxon>
        <taxon>Streptophyta</taxon>
        <taxon>Embryophyta</taxon>
        <taxon>Tracheophyta</taxon>
        <taxon>Spermatophyta</taxon>
        <taxon>Magnoliopsida</taxon>
        <taxon>eudicotyledons</taxon>
        <taxon>Gunneridae</taxon>
        <taxon>Pentapetalae</taxon>
        <taxon>asterids</taxon>
        <taxon>lamiids</taxon>
        <taxon>Boraginales</taxon>
        <taxon>Boraginaceae</taxon>
        <taxon>Boraginoideae</taxon>
        <taxon>Lithospermeae</taxon>
        <taxon>Lithospermum</taxon>
    </lineage>
</organism>
<dbReference type="AlphaFoldDB" id="A0AAV3RZQ1"/>
<dbReference type="GO" id="GO:0005524">
    <property type="term" value="F:ATP binding"/>
    <property type="evidence" value="ECO:0007669"/>
    <property type="project" value="InterPro"/>
</dbReference>
<gene>
    <name evidence="2" type="ORF">LIER_33120</name>
</gene>
<dbReference type="Proteomes" id="UP001454036">
    <property type="component" value="Unassembled WGS sequence"/>
</dbReference>
<keyword evidence="3" id="KW-1185">Reference proteome</keyword>
<name>A0AAV3RZQ1_LITER</name>
<proteinExistence type="predicted"/>
<feature type="region of interest" description="Disordered" evidence="1">
    <location>
        <begin position="130"/>
        <end position="191"/>
    </location>
</feature>
<evidence type="ECO:0000313" key="2">
    <source>
        <dbReference type="EMBL" id="GAA0185832.1"/>
    </source>
</evidence>
<reference evidence="2 3" key="1">
    <citation type="submission" date="2024-01" db="EMBL/GenBank/DDBJ databases">
        <title>The complete chloroplast genome sequence of Lithospermum erythrorhizon: insights into the phylogenetic relationship among Boraginaceae species and the maternal lineages of purple gromwells.</title>
        <authorList>
            <person name="Okada T."/>
            <person name="Watanabe K."/>
        </authorList>
    </citation>
    <scope>NUCLEOTIDE SEQUENCE [LARGE SCALE GENOMIC DNA]</scope>
</reference>
<dbReference type="PROSITE" id="PS00681">
    <property type="entry name" value="CHAPERONINS_CPN10"/>
    <property type="match status" value="1"/>
</dbReference>
<evidence type="ECO:0000256" key="1">
    <source>
        <dbReference type="SAM" id="MobiDB-lite"/>
    </source>
</evidence>
<dbReference type="InterPro" id="IPR018369">
    <property type="entry name" value="Chaprnonin_Cpn10_CS"/>
</dbReference>
<sequence>MDEKVLMIEFFHGLQFGPLNERLVLEPVANLRQLSQLIVKYIKLEEVKKVAKGAIEDQSKIELPRSPKRKPDKTLLPKPPKLRSYPNRKDPKLFCEYHKDHGHDTDDCRVLKAKIEKFIRIGHLKDFVKERSPRAVRGSPRRNEKQRSRSPPRVTGRIDTISGGLAGEEIPPIPESSMLEEPYTNWSYGHH</sequence>
<accession>A0AAV3RZQ1</accession>
<comment type="caution">
    <text evidence="2">The sequence shown here is derived from an EMBL/GenBank/DDBJ whole genome shotgun (WGS) entry which is preliminary data.</text>
</comment>
<dbReference type="EMBL" id="BAABME010013115">
    <property type="protein sequence ID" value="GAA0185832.1"/>
    <property type="molecule type" value="Genomic_DNA"/>
</dbReference>
<dbReference type="GO" id="GO:0006457">
    <property type="term" value="P:protein folding"/>
    <property type="evidence" value="ECO:0007669"/>
    <property type="project" value="InterPro"/>
</dbReference>
<evidence type="ECO:0008006" key="4">
    <source>
        <dbReference type="Google" id="ProtNLM"/>
    </source>
</evidence>
<protein>
    <recommendedName>
        <fullName evidence="4">Reverse transcriptase domain-containing protein</fullName>
    </recommendedName>
</protein>
<feature type="region of interest" description="Disordered" evidence="1">
    <location>
        <begin position="61"/>
        <end position="87"/>
    </location>
</feature>